<comment type="caution">
    <text evidence="2">The sequence shown here is derived from an EMBL/GenBank/DDBJ whole genome shotgun (WGS) entry which is preliminary data.</text>
</comment>
<protein>
    <submittedName>
        <fullName evidence="2">Uncharacterized protein</fullName>
    </submittedName>
</protein>
<proteinExistence type="predicted"/>
<keyword evidence="3" id="KW-1185">Reference proteome</keyword>
<evidence type="ECO:0000313" key="3">
    <source>
        <dbReference type="Proteomes" id="UP000239772"/>
    </source>
</evidence>
<evidence type="ECO:0000313" key="2">
    <source>
        <dbReference type="EMBL" id="PSC05156.1"/>
    </source>
</evidence>
<dbReference type="Proteomes" id="UP000239772">
    <property type="component" value="Unassembled WGS sequence"/>
</dbReference>
<feature type="region of interest" description="Disordered" evidence="1">
    <location>
        <begin position="54"/>
        <end position="73"/>
    </location>
</feature>
<reference evidence="3" key="1">
    <citation type="submission" date="2018-03" db="EMBL/GenBank/DDBJ databases">
        <authorList>
            <person name="Sun L."/>
            <person name="Liu H."/>
            <person name="Chen W."/>
            <person name="Huang K."/>
            <person name="Liu W."/>
            <person name="Gao X."/>
        </authorList>
    </citation>
    <scope>NUCLEOTIDE SEQUENCE [LARGE SCALE GENOMIC DNA]</scope>
    <source>
        <strain evidence="3">SH9</strain>
    </source>
</reference>
<dbReference type="AlphaFoldDB" id="A0A2T1HU30"/>
<gene>
    <name evidence="2" type="ORF">SLNSH_10075</name>
</gene>
<name>A0A2T1HU30_9HYPH</name>
<dbReference type="EMBL" id="PVZS01000009">
    <property type="protein sequence ID" value="PSC05156.1"/>
    <property type="molecule type" value="Genomic_DNA"/>
</dbReference>
<sequence>MSDAFLIELGGAAVGIVARQPGEAAYRFYAADPSARALEGRSFRSVAAADRAVQALPARPGRQDARRGPGIRG</sequence>
<dbReference type="RefSeq" id="WP_106336645.1">
    <property type="nucleotide sequence ID" value="NZ_PVZS01000009.1"/>
</dbReference>
<accession>A0A2T1HU30</accession>
<organism evidence="2 3">
    <name type="scientific">Alsobacter soli</name>
    <dbReference type="NCBI Taxonomy" id="2109933"/>
    <lineage>
        <taxon>Bacteria</taxon>
        <taxon>Pseudomonadati</taxon>
        <taxon>Pseudomonadota</taxon>
        <taxon>Alphaproteobacteria</taxon>
        <taxon>Hyphomicrobiales</taxon>
        <taxon>Alsobacteraceae</taxon>
        <taxon>Alsobacter</taxon>
    </lineage>
</organism>
<evidence type="ECO:0000256" key="1">
    <source>
        <dbReference type="SAM" id="MobiDB-lite"/>
    </source>
</evidence>
<dbReference type="OrthoDB" id="7584850at2"/>